<dbReference type="SUPFAM" id="SSF52047">
    <property type="entry name" value="RNI-like"/>
    <property type="match status" value="1"/>
</dbReference>
<dbReference type="Pfam" id="PF00612">
    <property type="entry name" value="IQ"/>
    <property type="match status" value="1"/>
</dbReference>
<dbReference type="PROSITE" id="PS50096">
    <property type="entry name" value="IQ"/>
    <property type="match status" value="5"/>
</dbReference>
<dbReference type="SMART" id="SM00367">
    <property type="entry name" value="LRR_CC"/>
    <property type="match status" value="8"/>
</dbReference>
<organism evidence="3 4">
    <name type="scientific">Triparma laevis f. inornata</name>
    <dbReference type="NCBI Taxonomy" id="1714386"/>
    <lineage>
        <taxon>Eukaryota</taxon>
        <taxon>Sar</taxon>
        <taxon>Stramenopiles</taxon>
        <taxon>Ochrophyta</taxon>
        <taxon>Bolidophyceae</taxon>
        <taxon>Parmales</taxon>
        <taxon>Triparmaceae</taxon>
        <taxon>Triparma</taxon>
    </lineage>
</organism>
<evidence type="ECO:0000259" key="2">
    <source>
        <dbReference type="PROSITE" id="PS01159"/>
    </source>
</evidence>
<dbReference type="Gene3D" id="2.30.30.140">
    <property type="match status" value="1"/>
</dbReference>
<dbReference type="InterPro" id="IPR001202">
    <property type="entry name" value="WW_dom"/>
</dbReference>
<dbReference type="InterPro" id="IPR001611">
    <property type="entry name" value="Leu-rich_rpt"/>
</dbReference>
<protein>
    <recommendedName>
        <fullName evidence="2">WW domain-containing protein</fullName>
    </recommendedName>
</protein>
<dbReference type="Pfam" id="PF25372">
    <property type="entry name" value="DUF7885"/>
    <property type="match status" value="1"/>
</dbReference>
<dbReference type="Pfam" id="PF21743">
    <property type="entry name" value="PTM_DIR17_Tudor"/>
    <property type="match status" value="1"/>
</dbReference>
<dbReference type="GO" id="GO:0019005">
    <property type="term" value="C:SCF ubiquitin ligase complex"/>
    <property type="evidence" value="ECO:0007669"/>
    <property type="project" value="TreeGrafter"/>
</dbReference>
<dbReference type="InterPro" id="IPR032675">
    <property type="entry name" value="LRR_dom_sf"/>
</dbReference>
<dbReference type="SMART" id="SM00015">
    <property type="entry name" value="IQ"/>
    <property type="match status" value="7"/>
</dbReference>
<evidence type="ECO:0000313" key="4">
    <source>
        <dbReference type="Proteomes" id="UP001162640"/>
    </source>
</evidence>
<name>A0A9W7EK13_9STRA</name>
<sequence>MENANSERLLNLGRNHGREQAYRLSKHKRPRPNLSSSRDPAVRYRMSNLTEGISSLDKSELGLSEIVSTPLDFSKAGRILTKPELWELLLYIADENKKVHTKLDTRIDHPPPLPYNTDFSSTFGKPLRGELRNSRLCLNNDVSIEENSVASTNTSYTFDVRPPVRVMGGTKMSKILELNLGSWSSVNMGALRSLSLTLGDSLISVSLRNCLNLTNEMIACFGSRLYSLESLDLSGCILIGDEGCRSFSEFCGGTLTSVDLSGCGGLSHEACGWISGCLGHNRPGCYKLRSIDLSNCPNIIDRALTYLSHCRKLKYASFTSCTKLTSVGIISLSKGCKNLRVLNLSTCVNVGDDGIISLGMNCSNLLSLNCSMLNLLTDRALAGLSLGCTKLQAINVAGAKKISEAGLCEVARRCGNLGTLNVGGCELVTRNGLLALIEGLEYVEEAKTFFGFLPIDKSTDVKLKAQQEMIENSGAIRIQNAWHNMITRREAKKMVKFLRENKAALSIQLAFQRYLKRKAHWLIRWEHHRNLAMVEVQRVLRGYWGRKRSTALMLWWRELLSNAQYAVLLQAKARGHHVRKHDKLVAPALTVLHEKWEQERRSTGAVKIQAAVRRMLARFRTRGWREVYDQRMSDRAIAINLLQRTIRAFQSRCQRVRLLFLAEITRKLRDRAAVRMQNLYRIAQGKYGGLMRGEELARMKRIRNRAALHCQRVFRGFLGREEKRAAEFEHQAEMDAALLVQRVFRSTRILHWKDIKMNKVAAFVYKRQQLELQERQRCADIRNAQRLDGAQQVRTFRGAKRRATTTANYIVASLLTVFVHSSFSLSPPLTRSLRSRSLRLPQDSASEEETHVDVNDLWQEMWDETLKKPYWHNPSLQTNTYEKPLVYAFERSVIGLKVKIYWPMNDESFTGKVTKYNKSKKRWRVNYKDGDHEWIDFEVEHERVQVYSDGSWKMFKLYQPPIVGVIRDKVTKRKDEEGEMLRLKRIAESWQKLGYDEEHEYYRYYSLLRDETRHNKQGEDFENWEIKQEKGSARWVYFNSVSEKSVEWDQPDPRLSPAEDTEIMKLFKIQLISDLRYGAYFCRALVDEYFASEEVNQKRKVLERLRKDTSSKKMAIALVNAAKVWEPKEYNEIEELVECTQLQRVISELLDTAEKTAWAMKDVRKGLLKMGEGQVVRICPKCHYEIENASATYCDICGFKLVASLAGMENMTEEEKEDHRRTLHRGERLSVDNRKQRATFRATKTFRSTKQGLDIDLNDLDLDDDDDEELGLTPSNSVESGMVEGDGEEKKGGEEDVEKRETTAVNFDV</sequence>
<dbReference type="PANTHER" id="PTHR13318">
    <property type="entry name" value="PARTNER OF PAIRED, ISOFORM B-RELATED"/>
    <property type="match status" value="1"/>
</dbReference>
<feature type="region of interest" description="Disordered" evidence="1">
    <location>
        <begin position="1"/>
        <end position="40"/>
    </location>
</feature>
<reference evidence="4" key="1">
    <citation type="journal article" date="2023" name="Commun. Biol.">
        <title>Genome analysis of Parmales, the sister group of diatoms, reveals the evolutionary specialization of diatoms from phago-mixotrophs to photoautotrophs.</title>
        <authorList>
            <person name="Ban H."/>
            <person name="Sato S."/>
            <person name="Yoshikawa S."/>
            <person name="Yamada K."/>
            <person name="Nakamura Y."/>
            <person name="Ichinomiya M."/>
            <person name="Sato N."/>
            <person name="Blanc-Mathieu R."/>
            <person name="Endo H."/>
            <person name="Kuwata A."/>
            <person name="Ogata H."/>
        </authorList>
    </citation>
    <scope>NUCLEOTIDE SEQUENCE [LARGE SCALE GENOMIC DNA]</scope>
</reference>
<dbReference type="InterPro" id="IPR006553">
    <property type="entry name" value="Leu-rich_rpt_Cys-con_subtyp"/>
</dbReference>
<proteinExistence type="predicted"/>
<dbReference type="CDD" id="cd20404">
    <property type="entry name" value="Tudor_Agenet_AtEML-like"/>
    <property type="match status" value="1"/>
</dbReference>
<dbReference type="GO" id="GO:0031146">
    <property type="term" value="P:SCF-dependent proteasomal ubiquitin-dependent protein catabolic process"/>
    <property type="evidence" value="ECO:0007669"/>
    <property type="project" value="TreeGrafter"/>
</dbReference>
<evidence type="ECO:0000313" key="3">
    <source>
        <dbReference type="EMBL" id="GMH80735.1"/>
    </source>
</evidence>
<dbReference type="PROSITE" id="PS01159">
    <property type="entry name" value="WW_DOMAIN_1"/>
    <property type="match status" value="1"/>
</dbReference>
<evidence type="ECO:0000256" key="1">
    <source>
        <dbReference type="SAM" id="MobiDB-lite"/>
    </source>
</evidence>
<feature type="region of interest" description="Disordered" evidence="1">
    <location>
        <begin position="1264"/>
        <end position="1309"/>
    </location>
</feature>
<dbReference type="Pfam" id="PF13516">
    <property type="entry name" value="LRR_6"/>
    <property type="match status" value="1"/>
</dbReference>
<dbReference type="InterPro" id="IPR057207">
    <property type="entry name" value="FBXL15_LRR"/>
</dbReference>
<comment type="caution">
    <text evidence="3">The sequence shown here is derived from an EMBL/GenBank/DDBJ whole genome shotgun (WGS) entry which is preliminary data.</text>
</comment>
<dbReference type="InterPro" id="IPR047365">
    <property type="entry name" value="Tudor_AtPTM-like"/>
</dbReference>
<gene>
    <name evidence="3" type="ORF">TL16_g08673</name>
</gene>
<dbReference type="EMBL" id="BLQM01000288">
    <property type="protein sequence ID" value="GMH80735.1"/>
    <property type="molecule type" value="Genomic_DNA"/>
</dbReference>
<dbReference type="InterPro" id="IPR000048">
    <property type="entry name" value="IQ_motif_EF-hand-BS"/>
</dbReference>
<feature type="compositionally biased region" description="Basic and acidic residues" evidence="1">
    <location>
        <begin position="1288"/>
        <end position="1302"/>
    </location>
</feature>
<feature type="domain" description="WW" evidence="2">
    <location>
        <begin position="858"/>
        <end position="884"/>
    </location>
</feature>
<accession>A0A9W7EK13</accession>
<dbReference type="Proteomes" id="UP001162640">
    <property type="component" value="Unassembled WGS sequence"/>
</dbReference>
<dbReference type="Gene3D" id="3.80.10.10">
    <property type="entry name" value="Ribonuclease Inhibitor"/>
    <property type="match status" value="2"/>
</dbReference>